<dbReference type="EMBL" id="WWHY01000001">
    <property type="protein sequence ID" value="MYR31430.1"/>
    <property type="molecule type" value="Genomic_DNA"/>
</dbReference>
<comment type="caution">
    <text evidence="1">The sequence shown here is derived from an EMBL/GenBank/DDBJ whole genome shotgun (WGS) entry which is preliminary data.</text>
</comment>
<dbReference type="RefSeq" id="WP_161110270.1">
    <property type="nucleotide sequence ID" value="NZ_WWHY01000001.1"/>
</dbReference>
<evidence type="ECO:0000313" key="2">
    <source>
        <dbReference type="Proteomes" id="UP000467124"/>
    </source>
</evidence>
<reference evidence="1 2" key="1">
    <citation type="journal article" date="2019" name="Nat. Commun.">
        <title>The antimicrobial potential of Streptomyces from insect microbiomes.</title>
        <authorList>
            <person name="Chevrette M.G."/>
            <person name="Carlson C.M."/>
            <person name="Ortega H.E."/>
            <person name="Thomas C."/>
            <person name="Ananiev G.E."/>
            <person name="Barns K.J."/>
            <person name="Book A.J."/>
            <person name="Cagnazzo J."/>
            <person name="Carlos C."/>
            <person name="Flanigan W."/>
            <person name="Grubbs K.J."/>
            <person name="Horn H.A."/>
            <person name="Hoffmann F.M."/>
            <person name="Klassen J.L."/>
            <person name="Knack J.J."/>
            <person name="Lewin G.R."/>
            <person name="McDonald B.R."/>
            <person name="Muller L."/>
            <person name="Melo W.G.P."/>
            <person name="Pinto-Tomas A.A."/>
            <person name="Schmitz A."/>
            <person name="Wendt-Pienkowski E."/>
            <person name="Wildman S."/>
            <person name="Zhao M."/>
            <person name="Zhang F."/>
            <person name="Bugni T.S."/>
            <person name="Andes D.R."/>
            <person name="Pupo M.T."/>
            <person name="Currie C.R."/>
        </authorList>
    </citation>
    <scope>NUCLEOTIDE SEQUENCE [LARGE SCALE GENOMIC DNA]</scope>
    <source>
        <strain evidence="1 2">SID5840</strain>
    </source>
</reference>
<gene>
    <name evidence="1" type="ORF">GTW20_03910</name>
</gene>
<accession>A0A7K2IN82</accession>
<dbReference type="Proteomes" id="UP000467124">
    <property type="component" value="Unassembled WGS sequence"/>
</dbReference>
<protein>
    <submittedName>
        <fullName evidence="1">Uncharacterized protein</fullName>
    </submittedName>
</protein>
<evidence type="ECO:0000313" key="1">
    <source>
        <dbReference type="EMBL" id="MYR31430.1"/>
    </source>
</evidence>
<proteinExistence type="predicted"/>
<dbReference type="AlphaFoldDB" id="A0A7K2IN82"/>
<organism evidence="1 2">
    <name type="scientific">Nocardiopsis alba</name>
    <dbReference type="NCBI Taxonomy" id="53437"/>
    <lineage>
        <taxon>Bacteria</taxon>
        <taxon>Bacillati</taxon>
        <taxon>Actinomycetota</taxon>
        <taxon>Actinomycetes</taxon>
        <taxon>Streptosporangiales</taxon>
        <taxon>Nocardiopsidaceae</taxon>
        <taxon>Nocardiopsis</taxon>
    </lineage>
</organism>
<name>A0A7K2IN82_9ACTN</name>
<sequence>MNGQTGSHRTFAELQADMEQAIRDGRITDNVVGHLVRELKTGKIRARKLRDWAKETGLFERVRAEHTGTSAADGTVDDER</sequence>